<name>A0A5K7ZMJ4_9BACT</name>
<reference evidence="2 4" key="1">
    <citation type="submission" date="2019-11" db="EMBL/GenBank/DDBJ databases">
        <title>Comparative genomics of hydrocarbon-degrading Desulfosarcina strains.</title>
        <authorList>
            <person name="Watanabe M."/>
            <person name="Kojima H."/>
            <person name="Fukui M."/>
        </authorList>
    </citation>
    <scope>NUCLEOTIDE SEQUENCE [LARGE SCALE GENOMIC DNA]</scope>
    <source>
        <strain evidence="2 4">28bB2T</strain>
        <plasmid evidence="3">Do28_1</plasmid>
        <plasmid evidence="4">do28_1 dna</plasmid>
    </source>
</reference>
<proteinExistence type="predicted"/>
<dbReference type="InterPro" id="IPR002145">
    <property type="entry name" value="CopG"/>
</dbReference>
<organism evidence="2 4">
    <name type="scientific">Desulfosarcina ovata subsp. sediminis</name>
    <dbReference type="NCBI Taxonomy" id="885957"/>
    <lineage>
        <taxon>Bacteria</taxon>
        <taxon>Pseudomonadati</taxon>
        <taxon>Thermodesulfobacteriota</taxon>
        <taxon>Desulfobacteria</taxon>
        <taxon>Desulfobacterales</taxon>
        <taxon>Desulfosarcinaceae</taxon>
        <taxon>Desulfosarcina</taxon>
    </lineage>
</organism>
<dbReference type="RefSeq" id="WP_155321679.1">
    <property type="nucleotide sequence ID" value="NZ_AP021876.1"/>
</dbReference>
<dbReference type="SUPFAM" id="SSF47598">
    <property type="entry name" value="Ribbon-helix-helix"/>
    <property type="match status" value="1"/>
</dbReference>
<dbReference type="GO" id="GO:0006355">
    <property type="term" value="P:regulation of DNA-templated transcription"/>
    <property type="evidence" value="ECO:0007669"/>
    <property type="project" value="InterPro"/>
</dbReference>
<dbReference type="AlphaFoldDB" id="A0A5K7ZMJ4"/>
<dbReference type="Proteomes" id="UP000425960">
    <property type="component" value="Chromosome"/>
</dbReference>
<protein>
    <recommendedName>
        <fullName evidence="1">Ribbon-helix-helix protein CopG domain-containing protein</fullName>
    </recommendedName>
</protein>
<dbReference type="KEGG" id="dov:DSCO28_73600"/>
<dbReference type="Gene3D" id="1.10.1220.10">
    <property type="entry name" value="Met repressor-like"/>
    <property type="match status" value="1"/>
</dbReference>
<dbReference type="InterPro" id="IPR052991">
    <property type="entry name" value="Non-func_TypeII_TA_Antitoxin"/>
</dbReference>
<gene>
    <name evidence="2" type="ORF">DSCO28_14050</name>
    <name evidence="3" type="ORF">DSCO28_73600</name>
</gene>
<dbReference type="InterPro" id="IPR013321">
    <property type="entry name" value="Arc_rbn_hlx_hlx"/>
</dbReference>
<dbReference type="PANTHER" id="PTHR40688:SF2">
    <property type="entry name" value="RIBBON-HELIX-HELIX PROTEIN COPG DOMAIN-CONTAINING PROTEIN"/>
    <property type="match status" value="1"/>
</dbReference>
<evidence type="ECO:0000313" key="4">
    <source>
        <dbReference type="Proteomes" id="UP000425960"/>
    </source>
</evidence>
<dbReference type="Proteomes" id="UP000425960">
    <property type="component" value="Plasmid Do28_1"/>
</dbReference>
<evidence type="ECO:0000313" key="2">
    <source>
        <dbReference type="EMBL" id="BBO80839.1"/>
    </source>
</evidence>
<geneLocation type="plasmid" evidence="3">
    <name>Do28_1</name>
</geneLocation>
<dbReference type="EMBL" id="AP021876">
    <property type="protein sequence ID" value="BBO80839.1"/>
    <property type="molecule type" value="Genomic_DNA"/>
</dbReference>
<sequence length="79" mass="9214">MKATTVRLEDNIIGRVDQLANDLSRSRSWVIQQAIERFLEYEEWFVQEVKDGIKEVERGEIATTAEVAERFRKWGVDAS</sequence>
<dbReference type="EMBL" id="AP021877">
    <property type="protein sequence ID" value="BBO86794.1"/>
    <property type="molecule type" value="Genomic_DNA"/>
</dbReference>
<dbReference type="InterPro" id="IPR010985">
    <property type="entry name" value="Ribbon_hlx_hlx"/>
</dbReference>
<dbReference type="Pfam" id="PF01402">
    <property type="entry name" value="RHH_1"/>
    <property type="match status" value="1"/>
</dbReference>
<keyword evidence="3" id="KW-0614">Plasmid</keyword>
<dbReference type="KEGG" id="dov:DSCO28_14050"/>
<geneLocation type="plasmid" evidence="4">
    <name>do28_1 dna</name>
</geneLocation>
<accession>A0A5K7ZMJ4</accession>
<feature type="domain" description="Ribbon-helix-helix protein CopG" evidence="1">
    <location>
        <begin position="2"/>
        <end position="42"/>
    </location>
</feature>
<dbReference type="CDD" id="cd22233">
    <property type="entry name" value="RHH_CopAso-like"/>
    <property type="match status" value="1"/>
</dbReference>
<dbReference type="PANTHER" id="PTHR40688">
    <property type="match status" value="1"/>
</dbReference>
<evidence type="ECO:0000259" key="1">
    <source>
        <dbReference type="Pfam" id="PF01402"/>
    </source>
</evidence>
<evidence type="ECO:0000313" key="3">
    <source>
        <dbReference type="EMBL" id="BBO86794.1"/>
    </source>
</evidence>